<organism evidence="1 2">
    <name type="scientific">Pseudorhodoferax aquiterrae</name>
    <dbReference type="NCBI Taxonomy" id="747304"/>
    <lineage>
        <taxon>Bacteria</taxon>
        <taxon>Pseudomonadati</taxon>
        <taxon>Pseudomonadota</taxon>
        <taxon>Betaproteobacteria</taxon>
        <taxon>Burkholderiales</taxon>
        <taxon>Comamonadaceae</taxon>
    </lineage>
</organism>
<reference evidence="2" key="1">
    <citation type="journal article" date="2019" name="Int. J. Syst. Evol. Microbiol.">
        <title>The Global Catalogue of Microorganisms (GCM) 10K type strain sequencing project: providing services to taxonomists for standard genome sequencing and annotation.</title>
        <authorList>
            <consortium name="The Broad Institute Genomics Platform"/>
            <consortium name="The Broad Institute Genome Sequencing Center for Infectious Disease"/>
            <person name="Wu L."/>
            <person name="Ma J."/>
        </authorList>
    </citation>
    <scope>NUCLEOTIDE SEQUENCE [LARGE SCALE GENOMIC DNA]</scope>
    <source>
        <strain evidence="2">KCTC 23314</strain>
    </source>
</reference>
<dbReference type="RefSeq" id="WP_189689998.1">
    <property type="nucleotide sequence ID" value="NZ_BMYK01000026.1"/>
</dbReference>
<evidence type="ECO:0000313" key="1">
    <source>
        <dbReference type="EMBL" id="GHC98467.1"/>
    </source>
</evidence>
<protein>
    <submittedName>
        <fullName evidence="1">Uncharacterized protein</fullName>
    </submittedName>
</protein>
<dbReference type="EMBL" id="BMYK01000026">
    <property type="protein sequence ID" value="GHC98467.1"/>
    <property type="molecule type" value="Genomic_DNA"/>
</dbReference>
<keyword evidence="2" id="KW-1185">Reference proteome</keyword>
<evidence type="ECO:0000313" key="2">
    <source>
        <dbReference type="Proteomes" id="UP000626210"/>
    </source>
</evidence>
<name>A0ABQ3GBM9_9BURK</name>
<sequence length="79" mass="8506">MDGTNTALLALVDVRAALDESALDASDLRIARHATQRLFEIVHEQGVASAELKPHWEALRRVADSVPAVCKLGTVLKCA</sequence>
<gene>
    <name evidence="1" type="ORF">GCM10007320_54210</name>
</gene>
<dbReference type="Proteomes" id="UP000626210">
    <property type="component" value="Unassembled WGS sequence"/>
</dbReference>
<proteinExistence type="predicted"/>
<accession>A0ABQ3GBM9</accession>
<comment type="caution">
    <text evidence="1">The sequence shown here is derived from an EMBL/GenBank/DDBJ whole genome shotgun (WGS) entry which is preliminary data.</text>
</comment>